<dbReference type="GO" id="GO:0009103">
    <property type="term" value="P:lipopolysaccharide biosynthetic process"/>
    <property type="evidence" value="ECO:0007669"/>
    <property type="project" value="TreeGrafter"/>
</dbReference>
<feature type="domain" description="Glycosyltransferase subfamily 4-like N-terminal" evidence="3">
    <location>
        <begin position="15"/>
        <end position="199"/>
    </location>
</feature>
<name>A0AAV5AZC7_9ACTN</name>
<keyword evidence="2 4" id="KW-0808">Transferase</keyword>
<dbReference type="GO" id="GO:0016757">
    <property type="term" value="F:glycosyltransferase activity"/>
    <property type="evidence" value="ECO:0007669"/>
    <property type="project" value="UniProtKB-KW"/>
</dbReference>
<proteinExistence type="predicted"/>
<dbReference type="EMBL" id="BQKC01000001">
    <property type="protein sequence ID" value="GJM54937.1"/>
    <property type="molecule type" value="Genomic_DNA"/>
</dbReference>
<dbReference type="Gene3D" id="3.40.50.2000">
    <property type="entry name" value="Glycogen Phosphorylase B"/>
    <property type="match status" value="2"/>
</dbReference>
<keyword evidence="5" id="KW-1185">Reference proteome</keyword>
<evidence type="ECO:0000256" key="2">
    <source>
        <dbReference type="ARBA" id="ARBA00022679"/>
    </source>
</evidence>
<dbReference type="SUPFAM" id="SSF53756">
    <property type="entry name" value="UDP-Glycosyltransferase/glycogen phosphorylase"/>
    <property type="match status" value="1"/>
</dbReference>
<evidence type="ECO:0000313" key="4">
    <source>
        <dbReference type="EMBL" id="GJM54937.1"/>
    </source>
</evidence>
<dbReference type="Pfam" id="PF13692">
    <property type="entry name" value="Glyco_trans_1_4"/>
    <property type="match status" value="1"/>
</dbReference>
<reference evidence="4" key="1">
    <citation type="journal article" date="2022" name="Int. J. Syst. Evol. Microbiol.">
        <title>Granulimonas faecalis gen. nov., sp. nov., and Leptogranulimonas caecicola gen. nov., sp. nov., novel lactate-producing Atopobiaceae bacteria isolated from mouse intestines, and an emended description of the family Atopobiaceae.</title>
        <authorList>
            <person name="Morinaga K."/>
            <person name="Kusada H."/>
            <person name="Sakamoto S."/>
            <person name="Murakami T."/>
            <person name="Toyoda A."/>
            <person name="Mori H."/>
            <person name="Meng X.Y."/>
            <person name="Takashino M."/>
            <person name="Murotomi K."/>
            <person name="Tamaki H."/>
        </authorList>
    </citation>
    <scope>NUCLEOTIDE SEQUENCE</scope>
    <source>
        <strain evidence="4">OPF53</strain>
    </source>
</reference>
<comment type="caution">
    <text evidence="4">The sequence shown here is derived from an EMBL/GenBank/DDBJ whole genome shotgun (WGS) entry which is preliminary data.</text>
</comment>
<dbReference type="Proteomes" id="UP001055025">
    <property type="component" value="Unassembled WGS sequence"/>
</dbReference>
<dbReference type="AlphaFoldDB" id="A0AAV5AZC7"/>
<dbReference type="PANTHER" id="PTHR46401">
    <property type="entry name" value="GLYCOSYLTRANSFERASE WBBK-RELATED"/>
    <property type="match status" value="1"/>
</dbReference>
<keyword evidence="1" id="KW-0328">Glycosyltransferase</keyword>
<evidence type="ECO:0000313" key="5">
    <source>
        <dbReference type="Proteomes" id="UP001055025"/>
    </source>
</evidence>
<dbReference type="PANTHER" id="PTHR46401:SF2">
    <property type="entry name" value="GLYCOSYLTRANSFERASE WBBK-RELATED"/>
    <property type="match status" value="1"/>
</dbReference>
<accession>A0AAV5AZC7</accession>
<evidence type="ECO:0000259" key="3">
    <source>
        <dbReference type="Pfam" id="PF13439"/>
    </source>
</evidence>
<dbReference type="PROSITE" id="PS00387">
    <property type="entry name" value="PPASE"/>
    <property type="match status" value="1"/>
</dbReference>
<dbReference type="RefSeq" id="WP_135978644.1">
    <property type="nucleotide sequence ID" value="NZ_BQKC01000001.1"/>
</dbReference>
<dbReference type="InterPro" id="IPR028098">
    <property type="entry name" value="Glyco_trans_4-like_N"/>
</dbReference>
<dbReference type="CDD" id="cd03801">
    <property type="entry name" value="GT4_PimA-like"/>
    <property type="match status" value="1"/>
</dbReference>
<evidence type="ECO:0000256" key="1">
    <source>
        <dbReference type="ARBA" id="ARBA00022676"/>
    </source>
</evidence>
<dbReference type="Pfam" id="PF13439">
    <property type="entry name" value="Glyco_transf_4"/>
    <property type="match status" value="1"/>
</dbReference>
<protein>
    <submittedName>
        <fullName evidence="4">Glycosyl transferase</fullName>
    </submittedName>
</protein>
<sequence length="401" mass="42114">MRILNVSAQKPDSTGSGTYLSALVRSELAAGHEAAVVCGIDDGDPLDAVPAGAAVYPVRFCTGELPFHVCGMSDVMPYPATRYRDLTPAMEEAFVRAFSRTVRRAVAGLRPDVVVCHHLYLATSVVREVVDGIPVVAVSHSTDLRQLRQHGLGRDRIVPAVRALDGVCALHDAQVEEIADVFSIDPGAVTVVGVGYDPQVFHPDPAVPRDPGSLLFVGKVCRAKGVPSLLAAVSCLEREGRGPSRLRLAGGWGSAQAECDAIRATAEGLSTPVEFLGRLDPASLAAEYRAADTFVLPSFFEGLPLVAVEALACGCKAVLTDLPGVRPWLAAGLPDAPVRWVAPPTVTDVDKPRPDELPAFEARLAGQLAASLADPEPSLDATALSWDAVLDRVLAASGAAM</sequence>
<organism evidence="4 5">
    <name type="scientific">Granulimonas faecalis</name>
    <dbReference type="NCBI Taxonomy" id="2894155"/>
    <lineage>
        <taxon>Bacteria</taxon>
        <taxon>Bacillati</taxon>
        <taxon>Actinomycetota</taxon>
        <taxon>Coriobacteriia</taxon>
        <taxon>Coriobacteriales</taxon>
        <taxon>Kribbibacteriaceae</taxon>
        <taxon>Granulimonas</taxon>
    </lineage>
</organism>
<gene>
    <name evidence="4" type="ORF">ATOP_05920</name>
</gene>